<gene>
    <name evidence="1" type="ORF">KIW84_013655</name>
</gene>
<organism evidence="1 2">
    <name type="scientific">Pisum sativum</name>
    <name type="common">Garden pea</name>
    <name type="synonym">Lathyrus oleraceus</name>
    <dbReference type="NCBI Taxonomy" id="3888"/>
    <lineage>
        <taxon>Eukaryota</taxon>
        <taxon>Viridiplantae</taxon>
        <taxon>Streptophyta</taxon>
        <taxon>Embryophyta</taxon>
        <taxon>Tracheophyta</taxon>
        <taxon>Spermatophyta</taxon>
        <taxon>Magnoliopsida</taxon>
        <taxon>eudicotyledons</taxon>
        <taxon>Gunneridae</taxon>
        <taxon>Pentapetalae</taxon>
        <taxon>rosids</taxon>
        <taxon>fabids</taxon>
        <taxon>Fabales</taxon>
        <taxon>Fabaceae</taxon>
        <taxon>Papilionoideae</taxon>
        <taxon>50 kb inversion clade</taxon>
        <taxon>NPAAA clade</taxon>
        <taxon>Hologalegina</taxon>
        <taxon>IRL clade</taxon>
        <taxon>Fabeae</taxon>
        <taxon>Lathyrus</taxon>
    </lineage>
</organism>
<evidence type="ECO:0000313" key="2">
    <source>
        <dbReference type="Proteomes" id="UP001058974"/>
    </source>
</evidence>
<dbReference type="Proteomes" id="UP001058974">
    <property type="component" value="Chromosome 1"/>
</dbReference>
<comment type="caution">
    <text evidence="1">The sequence shown here is derived from an EMBL/GenBank/DDBJ whole genome shotgun (WGS) entry which is preliminary data.</text>
</comment>
<proteinExistence type="predicted"/>
<dbReference type="EMBL" id="JAMSHJ010000001">
    <property type="protein sequence ID" value="KAI5445504.1"/>
    <property type="molecule type" value="Genomic_DNA"/>
</dbReference>
<sequence>MNKWGYKEETYRLWTKILEIDEDFFQISKDDDAYDFVTYTCATNVDGDIFVEHDVDDIEVRVRVPKCINGVADVAGIYDEVVEWLDDSEDDKVNAIVDGFDGVDVSVPINQWELVSRLIGKHDKKTKDDEYVSDELDSSNPYESGGISVARAWRAKLIAKKIIERGADKQYANLWRYVVELRRVNLGNTMKINVERPLPSNNQDDVQSNASQVNDDVQPDAIQVNDDVQPDASQVNNDVHPDNRVDISQASSCVVDISRIGLSQVQAKEKKGSKPIMKMRKRQSERIKLRCF</sequence>
<dbReference type="Gramene" id="Psat01G0365500-T1">
    <property type="protein sequence ID" value="KAI5445504.1"/>
    <property type="gene ID" value="KIW84_013655"/>
</dbReference>
<accession>A0A9D5GYG1</accession>
<reference evidence="1 2" key="1">
    <citation type="journal article" date="2022" name="Nat. Genet.">
        <title>Improved pea reference genome and pan-genome highlight genomic features and evolutionary characteristics.</title>
        <authorList>
            <person name="Yang T."/>
            <person name="Liu R."/>
            <person name="Luo Y."/>
            <person name="Hu S."/>
            <person name="Wang D."/>
            <person name="Wang C."/>
            <person name="Pandey M.K."/>
            <person name="Ge S."/>
            <person name="Xu Q."/>
            <person name="Li N."/>
            <person name="Li G."/>
            <person name="Huang Y."/>
            <person name="Saxena R.K."/>
            <person name="Ji Y."/>
            <person name="Li M."/>
            <person name="Yan X."/>
            <person name="He Y."/>
            <person name="Liu Y."/>
            <person name="Wang X."/>
            <person name="Xiang C."/>
            <person name="Varshney R.K."/>
            <person name="Ding H."/>
            <person name="Gao S."/>
            <person name="Zong X."/>
        </authorList>
    </citation>
    <scope>NUCLEOTIDE SEQUENCE [LARGE SCALE GENOMIC DNA]</scope>
    <source>
        <strain evidence="1 2">cv. Zhongwan 6</strain>
    </source>
</reference>
<dbReference type="AlphaFoldDB" id="A0A9D5GYG1"/>
<protein>
    <submittedName>
        <fullName evidence="1">Uncharacterized protein</fullName>
    </submittedName>
</protein>
<name>A0A9D5GYG1_PEA</name>
<keyword evidence="2" id="KW-1185">Reference proteome</keyword>
<evidence type="ECO:0000313" key="1">
    <source>
        <dbReference type="EMBL" id="KAI5445504.1"/>
    </source>
</evidence>